<dbReference type="PANTHER" id="PTHR36766">
    <property type="entry name" value="PLANT BROAD-SPECTRUM MILDEW RESISTANCE PROTEIN RPW8"/>
    <property type="match status" value="1"/>
</dbReference>
<accession>A0A803P329</accession>
<dbReference type="InterPro" id="IPR057135">
    <property type="entry name" value="At4g27190-like_LRR"/>
</dbReference>
<feature type="domain" description="Disease resistance protein At4g27190-like leucine-rich repeats" evidence="2">
    <location>
        <begin position="3"/>
        <end position="122"/>
    </location>
</feature>
<dbReference type="OMA" id="TSFTHEG"/>
<reference evidence="3 4" key="1">
    <citation type="journal article" date="2020" name="bioRxiv">
        <title>Sequence and annotation of 42 cannabis genomes reveals extensive copy number variation in cannabinoid synthesis and pathogen resistance genes.</title>
        <authorList>
            <person name="Mckernan K.J."/>
            <person name="Helbert Y."/>
            <person name="Kane L.T."/>
            <person name="Ebling H."/>
            <person name="Zhang L."/>
            <person name="Liu B."/>
            <person name="Eaton Z."/>
            <person name="Mclaughlin S."/>
            <person name="Kingan S."/>
            <person name="Baybayan P."/>
            <person name="Concepcion G."/>
            <person name="Jordan M."/>
            <person name="Riva A."/>
            <person name="Barbazuk W."/>
            <person name="Harkins T."/>
        </authorList>
    </citation>
    <scope>NUCLEOTIDE SEQUENCE [LARGE SCALE GENOMIC DNA]</scope>
    <source>
        <strain evidence="4">cv. Jamaican Lion 4</strain>
        <tissue evidence="3">Leaf</tissue>
    </source>
</reference>
<comment type="caution">
    <text evidence="3">The sequence shown here is derived from an EMBL/GenBank/DDBJ whole genome shotgun (WGS) entry which is preliminary data.</text>
</comment>
<organism evidence="3 4">
    <name type="scientific">Cannabis sativa</name>
    <name type="common">Hemp</name>
    <name type="synonym">Marijuana</name>
    <dbReference type="NCBI Taxonomy" id="3483"/>
    <lineage>
        <taxon>Eukaryota</taxon>
        <taxon>Viridiplantae</taxon>
        <taxon>Streptophyta</taxon>
        <taxon>Embryophyta</taxon>
        <taxon>Tracheophyta</taxon>
        <taxon>Spermatophyta</taxon>
        <taxon>Magnoliopsida</taxon>
        <taxon>eudicotyledons</taxon>
        <taxon>Gunneridae</taxon>
        <taxon>Pentapetalae</taxon>
        <taxon>rosids</taxon>
        <taxon>fabids</taxon>
        <taxon>Rosales</taxon>
        <taxon>Cannabaceae</taxon>
        <taxon>Cannabis</taxon>
    </lineage>
</organism>
<proteinExistence type="predicted"/>
<protein>
    <recommendedName>
        <fullName evidence="2">Disease resistance protein At4g27190-like leucine-rich repeats domain-containing protein</fullName>
    </recommendedName>
</protein>
<evidence type="ECO:0000259" key="2">
    <source>
        <dbReference type="Pfam" id="PF23247"/>
    </source>
</evidence>
<sequence>MHNNLTSLEELSIEGCSSISSFPQGGLPINLISLSILDCKKLKPTFELGLHKLTHLTNLVFGRCKELVSFPDEWLLLSTLSSLQLQRLPNLKMLPKGIENLSCLEDLEIWECDNLQTLLDDQQPKMLQNFNF</sequence>
<dbReference type="Proteomes" id="UP000583929">
    <property type="component" value="Unassembled WGS sequence"/>
</dbReference>
<evidence type="ECO:0000313" key="3">
    <source>
        <dbReference type="EMBL" id="KAF4396656.1"/>
    </source>
</evidence>
<keyword evidence="1" id="KW-0611">Plant defense</keyword>
<evidence type="ECO:0000313" key="4">
    <source>
        <dbReference type="Proteomes" id="UP000583929"/>
    </source>
</evidence>
<dbReference type="AlphaFoldDB" id="A0A7J6HN18"/>
<dbReference type="EMBL" id="JAATIQ010000035">
    <property type="protein sequence ID" value="KAF4396656.1"/>
    <property type="molecule type" value="Genomic_DNA"/>
</dbReference>
<dbReference type="Gene3D" id="3.80.10.10">
    <property type="entry name" value="Ribonuclease Inhibitor"/>
    <property type="match status" value="1"/>
</dbReference>
<keyword evidence="4" id="KW-1185">Reference proteome</keyword>
<dbReference type="Pfam" id="PF23247">
    <property type="entry name" value="LRR_RPS2"/>
    <property type="match status" value="1"/>
</dbReference>
<dbReference type="GO" id="GO:0006952">
    <property type="term" value="P:defense response"/>
    <property type="evidence" value="ECO:0007669"/>
    <property type="project" value="UniProtKB-KW"/>
</dbReference>
<gene>
    <name evidence="3" type="ORF">G4B88_028970</name>
</gene>
<name>A0A7J6HN18_CANSA</name>
<dbReference type="InterPro" id="IPR032675">
    <property type="entry name" value="LRR_dom_sf"/>
</dbReference>
<dbReference type="SUPFAM" id="SSF52058">
    <property type="entry name" value="L domain-like"/>
    <property type="match status" value="1"/>
</dbReference>
<evidence type="ECO:0000256" key="1">
    <source>
        <dbReference type="ARBA" id="ARBA00022821"/>
    </source>
</evidence>
<accession>A0A7J6HN18</accession>
<dbReference type="PANTHER" id="PTHR36766:SF40">
    <property type="entry name" value="DISEASE RESISTANCE PROTEIN RGA3"/>
    <property type="match status" value="1"/>
</dbReference>